<sequence>ASSSQRFACLDLRSLDKSCSRAYHKSPEEFTLEFDLFTCKRDV</sequence>
<gene>
    <name evidence="1" type="ORF">RPERSI_LOCUS10614</name>
</gene>
<evidence type="ECO:0000313" key="1">
    <source>
        <dbReference type="EMBL" id="CAG8712124.1"/>
    </source>
</evidence>
<proteinExistence type="predicted"/>
<name>A0ACA9PIE6_9GLOM</name>
<accession>A0ACA9PIE6</accession>
<keyword evidence="2" id="KW-1185">Reference proteome</keyword>
<reference evidence="1" key="1">
    <citation type="submission" date="2021-06" db="EMBL/GenBank/DDBJ databases">
        <authorList>
            <person name="Kallberg Y."/>
            <person name="Tangrot J."/>
            <person name="Rosling A."/>
        </authorList>
    </citation>
    <scope>NUCLEOTIDE SEQUENCE</scope>
    <source>
        <strain evidence="1">MA461A</strain>
    </source>
</reference>
<protein>
    <submittedName>
        <fullName evidence="1">8257_t:CDS:1</fullName>
    </submittedName>
</protein>
<comment type="caution">
    <text evidence="1">The sequence shown here is derived from an EMBL/GenBank/DDBJ whole genome shotgun (WGS) entry which is preliminary data.</text>
</comment>
<dbReference type="EMBL" id="CAJVQC010021179">
    <property type="protein sequence ID" value="CAG8712124.1"/>
    <property type="molecule type" value="Genomic_DNA"/>
</dbReference>
<feature type="non-terminal residue" evidence="1">
    <location>
        <position position="1"/>
    </location>
</feature>
<organism evidence="1 2">
    <name type="scientific">Racocetra persica</name>
    <dbReference type="NCBI Taxonomy" id="160502"/>
    <lineage>
        <taxon>Eukaryota</taxon>
        <taxon>Fungi</taxon>
        <taxon>Fungi incertae sedis</taxon>
        <taxon>Mucoromycota</taxon>
        <taxon>Glomeromycotina</taxon>
        <taxon>Glomeromycetes</taxon>
        <taxon>Diversisporales</taxon>
        <taxon>Gigasporaceae</taxon>
        <taxon>Racocetra</taxon>
    </lineage>
</organism>
<evidence type="ECO:0000313" key="2">
    <source>
        <dbReference type="Proteomes" id="UP000789920"/>
    </source>
</evidence>
<dbReference type="Proteomes" id="UP000789920">
    <property type="component" value="Unassembled WGS sequence"/>
</dbReference>